<dbReference type="Proteomes" id="UP001060085">
    <property type="component" value="Linkage Group LG04"/>
</dbReference>
<evidence type="ECO:0000313" key="1">
    <source>
        <dbReference type="EMBL" id="KAI5668009.1"/>
    </source>
</evidence>
<organism evidence="1 2">
    <name type="scientific">Catharanthus roseus</name>
    <name type="common">Madagascar periwinkle</name>
    <name type="synonym">Vinca rosea</name>
    <dbReference type="NCBI Taxonomy" id="4058"/>
    <lineage>
        <taxon>Eukaryota</taxon>
        <taxon>Viridiplantae</taxon>
        <taxon>Streptophyta</taxon>
        <taxon>Embryophyta</taxon>
        <taxon>Tracheophyta</taxon>
        <taxon>Spermatophyta</taxon>
        <taxon>Magnoliopsida</taxon>
        <taxon>eudicotyledons</taxon>
        <taxon>Gunneridae</taxon>
        <taxon>Pentapetalae</taxon>
        <taxon>asterids</taxon>
        <taxon>lamiids</taxon>
        <taxon>Gentianales</taxon>
        <taxon>Apocynaceae</taxon>
        <taxon>Rauvolfioideae</taxon>
        <taxon>Vinceae</taxon>
        <taxon>Catharanthinae</taxon>
        <taxon>Catharanthus</taxon>
    </lineage>
</organism>
<dbReference type="EMBL" id="CM044704">
    <property type="protein sequence ID" value="KAI5668009.1"/>
    <property type="molecule type" value="Genomic_DNA"/>
</dbReference>
<accession>A0ACC0B5T5</accession>
<proteinExistence type="predicted"/>
<comment type="caution">
    <text evidence="1">The sequence shown here is derived from an EMBL/GenBank/DDBJ whole genome shotgun (WGS) entry which is preliminary data.</text>
</comment>
<gene>
    <name evidence="1" type="ORF">M9H77_17862</name>
</gene>
<sequence>MLVVQLEFYDICSAHKIYNVVAKIKKNQMQGKNMVDEILCLSAQRGYTMYYRNCEESNVLSDIVVAHPISIAMIRTWPYVLVMDITYNMPLLEAVAMTLTGKNFTVATTFMCNEQATTYR</sequence>
<protein>
    <submittedName>
        <fullName evidence="1">Uncharacterized protein</fullName>
    </submittedName>
</protein>
<reference evidence="2" key="1">
    <citation type="journal article" date="2023" name="Nat. Plants">
        <title>Single-cell RNA sequencing provides a high-resolution roadmap for understanding the multicellular compartmentation of specialized metabolism.</title>
        <authorList>
            <person name="Sun S."/>
            <person name="Shen X."/>
            <person name="Li Y."/>
            <person name="Li Y."/>
            <person name="Wang S."/>
            <person name="Li R."/>
            <person name="Zhang H."/>
            <person name="Shen G."/>
            <person name="Guo B."/>
            <person name="Wei J."/>
            <person name="Xu J."/>
            <person name="St-Pierre B."/>
            <person name="Chen S."/>
            <person name="Sun C."/>
        </authorList>
    </citation>
    <scope>NUCLEOTIDE SEQUENCE [LARGE SCALE GENOMIC DNA]</scope>
</reference>
<keyword evidence="2" id="KW-1185">Reference proteome</keyword>
<name>A0ACC0B5T5_CATRO</name>
<evidence type="ECO:0000313" key="2">
    <source>
        <dbReference type="Proteomes" id="UP001060085"/>
    </source>
</evidence>